<organism evidence="1">
    <name type="scientific">human gut metagenome</name>
    <dbReference type="NCBI Taxonomy" id="408170"/>
    <lineage>
        <taxon>unclassified sequences</taxon>
        <taxon>metagenomes</taxon>
        <taxon>organismal metagenomes</taxon>
    </lineage>
</organism>
<comment type="caution">
    <text evidence="1">The sequence shown here is derived from an EMBL/GenBank/DDBJ whole genome shotgun (WGS) entry which is preliminary data.</text>
</comment>
<proteinExistence type="predicted"/>
<protein>
    <submittedName>
        <fullName evidence="1">Isoleucine-tRNA ligase</fullName>
    </submittedName>
</protein>
<reference evidence="1" key="1">
    <citation type="submission" date="2013-12" db="EMBL/GenBank/DDBJ databases">
        <title>A Varibaculum cambriense genome reconstructed from a premature infant gut community with otherwise low bacterial novelty that shifts toward anaerobic metabolism during the third week of life.</title>
        <authorList>
            <person name="Brown C.T."/>
            <person name="Sharon I."/>
            <person name="Thomas B.C."/>
            <person name="Castelle C.J."/>
            <person name="Morowitz M.J."/>
            <person name="Banfield J.F."/>
        </authorList>
    </citation>
    <scope>NUCLEOTIDE SEQUENCE</scope>
</reference>
<dbReference type="EMBL" id="AZMM01004750">
    <property type="protein sequence ID" value="ETJ41321.1"/>
    <property type="molecule type" value="Genomic_DNA"/>
</dbReference>
<feature type="non-terminal residue" evidence="1">
    <location>
        <position position="1"/>
    </location>
</feature>
<name>W1YG42_9ZZZZ</name>
<gene>
    <name evidence="1" type="ORF">Q604_UNBC04750G0001</name>
</gene>
<keyword evidence="1" id="KW-0436">Ligase</keyword>
<dbReference type="GO" id="GO:0016874">
    <property type="term" value="F:ligase activity"/>
    <property type="evidence" value="ECO:0007669"/>
    <property type="project" value="UniProtKB-KW"/>
</dbReference>
<sequence length="58" mass="5888">AADLEIGAPARLTLTVPADKDAWTGAHLDLIKAETSCVAIDLVTGPEDSQPSAEVATA</sequence>
<dbReference type="AlphaFoldDB" id="W1YG42"/>
<accession>W1YG42</accession>
<evidence type="ECO:0000313" key="1">
    <source>
        <dbReference type="EMBL" id="ETJ41321.1"/>
    </source>
</evidence>